<feature type="non-terminal residue" evidence="3">
    <location>
        <position position="107"/>
    </location>
</feature>
<dbReference type="InterPro" id="IPR008602">
    <property type="entry name" value="Duffy-antigen-binding"/>
</dbReference>
<dbReference type="GO" id="GO:0016020">
    <property type="term" value="C:membrane"/>
    <property type="evidence" value="ECO:0007669"/>
    <property type="project" value="InterPro"/>
</dbReference>
<dbReference type="SUPFAM" id="SSF140924">
    <property type="entry name" value="Duffy binding domain-like"/>
    <property type="match status" value="1"/>
</dbReference>
<sequence>DIILGHDMTEPDDTETEKKIREIIDKVKSAKGSTDINKERVTWWENNKKCVWDAMLCGYRKGRGDGSPSGTTKLSDEELKSCNVIPSETDYPIGKDRPDGMNFQFLR</sequence>
<name>A0A0N7E655_9APIC</name>
<evidence type="ECO:0000313" key="3">
    <source>
        <dbReference type="EMBL" id="ALD49427.1"/>
    </source>
</evidence>
<feature type="domain" description="Duffy-antigen binding" evidence="2">
    <location>
        <begin position="1"/>
        <end position="91"/>
    </location>
</feature>
<dbReference type="GO" id="GO:0046789">
    <property type="term" value="F:host cell surface receptor binding"/>
    <property type="evidence" value="ECO:0007669"/>
    <property type="project" value="InterPro"/>
</dbReference>
<gene>
    <name evidence="3" type="primary">var</name>
</gene>
<dbReference type="Pfam" id="PF05424">
    <property type="entry name" value="Duffy_binding"/>
    <property type="match status" value="1"/>
</dbReference>
<feature type="region of interest" description="Disordered" evidence="1">
    <location>
        <begin position="86"/>
        <end position="107"/>
    </location>
</feature>
<protein>
    <submittedName>
        <fullName evidence="3">Erythrocyte membrane protein 1</fullName>
    </submittedName>
</protein>
<dbReference type="InterPro" id="IPR042202">
    <property type="entry name" value="Duffy-ag-bd_sf"/>
</dbReference>
<evidence type="ECO:0000259" key="2">
    <source>
        <dbReference type="Pfam" id="PF05424"/>
    </source>
</evidence>
<reference evidence="3" key="1">
    <citation type="journal article" date="2015" name="Nat. Commun.">
        <title>Ape parasite origins of human malaria virulence genes.</title>
        <authorList>
            <person name="Larremore D.B."/>
            <person name="Sundararaman S.A."/>
            <person name="Liu W."/>
            <person name="Proto W.R."/>
            <person name="Clauset A."/>
            <person name="Loy D.E."/>
            <person name="Speede S."/>
            <person name="Plenderleith L.J."/>
            <person name="Sharp P.M."/>
            <person name="Hahn B.H."/>
            <person name="Rayner J.C."/>
            <person name="Buckee C.O."/>
        </authorList>
    </citation>
    <scope>NUCLEOTIDE SEQUENCE</scope>
    <source>
        <strain evidence="3">SYpte37-5F</strain>
    </source>
</reference>
<organism evidence="3">
    <name type="scientific">Plasmodium gaboni</name>
    <dbReference type="NCBI Taxonomy" id="647221"/>
    <lineage>
        <taxon>Eukaryota</taxon>
        <taxon>Sar</taxon>
        <taxon>Alveolata</taxon>
        <taxon>Apicomplexa</taxon>
        <taxon>Aconoidasida</taxon>
        <taxon>Haemosporida</taxon>
        <taxon>Plasmodiidae</taxon>
        <taxon>Plasmodium</taxon>
        <taxon>Plasmodium (Laverania)</taxon>
    </lineage>
</organism>
<dbReference type="EMBL" id="KP167421">
    <property type="protein sequence ID" value="ALD49427.1"/>
    <property type="molecule type" value="Genomic_DNA"/>
</dbReference>
<feature type="non-terminal residue" evidence="3">
    <location>
        <position position="1"/>
    </location>
</feature>
<dbReference type="AlphaFoldDB" id="A0A0N7E655"/>
<evidence type="ECO:0000256" key="1">
    <source>
        <dbReference type="SAM" id="MobiDB-lite"/>
    </source>
</evidence>
<proteinExistence type="predicted"/>
<accession>A0A0N7E655</accession>
<dbReference type="Gene3D" id="1.20.1310.20">
    <property type="entry name" value="Duffy-antigen binding domain"/>
    <property type="match status" value="1"/>
</dbReference>